<dbReference type="GO" id="GO:0005506">
    <property type="term" value="F:iron ion binding"/>
    <property type="evidence" value="ECO:0007669"/>
    <property type="project" value="InterPro"/>
</dbReference>
<sequence>MKPLFAVIALVASAAISAPALANQELAQKKGCLMCHAIDKKVIGPAYIHVAEKYTAADVERLTHKVLNGGGGVWGTARMVPNKDRGVTEAEAKQLVEWVLSLKKAP</sequence>
<feature type="domain" description="Cytochrome c" evidence="8">
    <location>
        <begin position="12"/>
        <end position="103"/>
    </location>
</feature>
<evidence type="ECO:0000256" key="1">
    <source>
        <dbReference type="ARBA" id="ARBA00022448"/>
    </source>
</evidence>
<feature type="chain" id="PRO_5003699514" evidence="7">
    <location>
        <begin position="23"/>
        <end position="106"/>
    </location>
</feature>
<reference evidence="9 10" key="1">
    <citation type="submission" date="2012-04" db="EMBL/GenBank/DDBJ databases">
        <title>Improved High-Quality Draft sequence of Leptothrix ochracea L12.</title>
        <authorList>
            <consortium name="US DOE Joint Genome Institute"/>
            <person name="Lucas S."/>
            <person name="Han J."/>
            <person name="Lapidus A."/>
            <person name="Cheng J.-F."/>
            <person name="Goodwin L."/>
            <person name="Pitluck S."/>
            <person name="Peters L."/>
            <person name="Zeytun A."/>
            <person name="Detter J.C."/>
            <person name="Han C."/>
            <person name="Tapia R."/>
            <person name="Land M."/>
            <person name="Hauser L."/>
            <person name="Kyrpides N."/>
            <person name="Ivanova N."/>
            <person name="Pagani I."/>
            <person name="Stepanauskas R."/>
            <person name="Masland D."/>
            <person name="Poulton N."/>
            <person name="Emerson D."/>
            <person name="Fleming E."/>
            <person name="Woyke T."/>
        </authorList>
    </citation>
    <scope>NUCLEOTIDE SEQUENCE [LARGE SCALE GENOMIC DNA]</scope>
    <source>
        <strain evidence="9 10">L12</strain>
    </source>
</reference>
<dbReference type="GeneID" id="92351960"/>
<dbReference type="InterPro" id="IPR036909">
    <property type="entry name" value="Cyt_c-like_dom_sf"/>
</dbReference>
<organism evidence="9 10">
    <name type="scientific">Leptothrix ochracea L12</name>
    <dbReference type="NCBI Taxonomy" id="735332"/>
    <lineage>
        <taxon>Bacteria</taxon>
        <taxon>Pseudomonadati</taxon>
        <taxon>Pseudomonadota</taxon>
        <taxon>Betaproteobacteria</taxon>
        <taxon>Burkholderiales</taxon>
        <taxon>Sphaerotilaceae</taxon>
        <taxon>Leptothrix</taxon>
    </lineage>
</organism>
<evidence type="ECO:0000256" key="4">
    <source>
        <dbReference type="ARBA" id="ARBA00022982"/>
    </source>
</evidence>
<keyword evidence="1" id="KW-0813">Transport</keyword>
<dbReference type="GO" id="GO:0020037">
    <property type="term" value="F:heme binding"/>
    <property type="evidence" value="ECO:0007669"/>
    <property type="project" value="InterPro"/>
</dbReference>
<keyword evidence="10" id="KW-1185">Reference proteome</keyword>
<name>I4Z6F8_9BURK</name>
<evidence type="ECO:0000256" key="7">
    <source>
        <dbReference type="SAM" id="SignalP"/>
    </source>
</evidence>
<dbReference type="Pfam" id="PF00034">
    <property type="entry name" value="Cytochrom_C"/>
    <property type="match status" value="1"/>
</dbReference>
<keyword evidence="2 6" id="KW-0349">Heme</keyword>
<evidence type="ECO:0000313" key="9">
    <source>
        <dbReference type="EMBL" id="EIM31800.1"/>
    </source>
</evidence>
<dbReference type="HOGENOM" id="CLU_133112_1_0_4"/>
<keyword evidence="3 6" id="KW-0479">Metal-binding</keyword>
<evidence type="ECO:0000256" key="5">
    <source>
        <dbReference type="ARBA" id="ARBA00023004"/>
    </source>
</evidence>
<dbReference type="AlphaFoldDB" id="I4Z6F8"/>
<evidence type="ECO:0000256" key="3">
    <source>
        <dbReference type="ARBA" id="ARBA00022723"/>
    </source>
</evidence>
<keyword evidence="4" id="KW-0249">Electron transport</keyword>
<evidence type="ECO:0000313" key="10">
    <source>
        <dbReference type="Proteomes" id="UP000053899"/>
    </source>
</evidence>
<keyword evidence="7" id="KW-0732">Signal</keyword>
<evidence type="ECO:0000256" key="6">
    <source>
        <dbReference type="PIRSR" id="PIRSR602324-1"/>
    </source>
</evidence>
<evidence type="ECO:0000256" key="2">
    <source>
        <dbReference type="ARBA" id="ARBA00022617"/>
    </source>
</evidence>
<feature type="binding site" description="covalent" evidence="6">
    <location>
        <position position="36"/>
    </location>
    <ligand>
        <name>heme c</name>
        <dbReference type="ChEBI" id="CHEBI:61717"/>
    </ligand>
</feature>
<proteinExistence type="predicted"/>
<dbReference type="GO" id="GO:0009055">
    <property type="term" value="F:electron transfer activity"/>
    <property type="evidence" value="ECO:0007669"/>
    <property type="project" value="InterPro"/>
</dbReference>
<dbReference type="EMBL" id="JH660661">
    <property type="protein sequence ID" value="EIM31800.1"/>
    <property type="molecule type" value="Genomic_DNA"/>
</dbReference>
<dbReference type="PROSITE" id="PS51007">
    <property type="entry name" value="CYTC"/>
    <property type="match status" value="1"/>
</dbReference>
<keyword evidence="5 6" id="KW-0408">Iron</keyword>
<gene>
    <name evidence="9" type="ORF">LepocDRAFT_00005420</name>
</gene>
<dbReference type="InterPro" id="IPR009056">
    <property type="entry name" value="Cyt_c-like_dom"/>
</dbReference>
<dbReference type="PRINTS" id="PR00606">
    <property type="entry name" value="CYTCHROMECID"/>
</dbReference>
<feature type="binding site" description="covalent" evidence="6">
    <location>
        <position position="32"/>
    </location>
    <ligand>
        <name>heme c</name>
        <dbReference type="ChEBI" id="CHEBI:61717"/>
    </ligand>
</feature>
<dbReference type="InterPro" id="IPR002324">
    <property type="entry name" value="Cyt_c_ID"/>
</dbReference>
<protein>
    <submittedName>
        <fullName evidence="9">Cytochrome c551/c552</fullName>
    </submittedName>
</protein>
<accession>I4Z6F8</accession>
<dbReference type="RefSeq" id="WP_009453101.1">
    <property type="nucleotide sequence ID" value="NZ_JH660661.1"/>
</dbReference>
<dbReference type="OrthoDB" id="9814063at2"/>
<dbReference type="SUPFAM" id="SSF46626">
    <property type="entry name" value="Cytochrome c"/>
    <property type="match status" value="1"/>
</dbReference>
<feature type="signal peptide" evidence="7">
    <location>
        <begin position="1"/>
        <end position="22"/>
    </location>
</feature>
<comment type="PTM">
    <text evidence="6">Binds 1 heme c group covalently per subunit.</text>
</comment>
<dbReference type="Proteomes" id="UP000053899">
    <property type="component" value="Unassembled WGS sequence"/>
</dbReference>
<feature type="binding site" description="covalent" evidence="6">
    <location>
        <position position="79"/>
    </location>
    <ligand>
        <name>heme c</name>
        <dbReference type="ChEBI" id="CHEBI:61717"/>
    </ligand>
</feature>
<evidence type="ECO:0000259" key="8">
    <source>
        <dbReference type="PROSITE" id="PS51007"/>
    </source>
</evidence>
<dbReference type="Gene3D" id="1.10.760.10">
    <property type="entry name" value="Cytochrome c-like domain"/>
    <property type="match status" value="1"/>
</dbReference>